<sequence length="470" mass="53647">MEPKRLIINSIKGGSEEVYRNVKAIRSAKYQPLVQKYLEVLDKANMNYHKDSIQQAFNKLSSDFERVCFILKGLEAFNGGKHGIEILGLPPIKEGLISGNLKSDVMANHFLDSSSEVIVGMDDWELAFNCLNTAYFYAESDEVKKDVLINRSKLHFEKNCFQESLRDAKSVLQFEVSPKEKMSIYTFIARCYVKEVCPVEAAEYFRKALQCVDSNMDSPTQSSIRRLEEEYSNVQRDCIERHFSKRAPWNCSYPLAPKTLNGSKVEDDVPLRNKKKRNKTRKAVNLNTQVKLLSVKDEILKLRNSNSERGWTLEASRDISVGDLLVVEKPYASVQLAPRTEFCYYCYRRCLNIQPCSGCAQVGFCSKKCAEDAQNPEHSIGGGPGHHLFDCGGLLPCLQLDDLFMNSEELFETTSHSHLAYTCIANTLPKTLLDYLCSTGRYRVRNCSGLVYLECHCHSYKIITFESYYW</sequence>
<dbReference type="PANTHER" id="PTHR46165:SF2">
    <property type="entry name" value="SET AND MYND DOMAIN-CONTAINING PROTEIN 4"/>
    <property type="match status" value="1"/>
</dbReference>
<evidence type="ECO:0000313" key="5">
    <source>
        <dbReference type="Proteomes" id="UP000278807"/>
    </source>
</evidence>
<evidence type="ECO:0000313" key="4">
    <source>
        <dbReference type="EMBL" id="VDO01922.1"/>
    </source>
</evidence>
<dbReference type="PANTHER" id="PTHR46165">
    <property type="entry name" value="SET AND MYND DOMAIN-CONTAINING PROTEIN 4"/>
    <property type="match status" value="1"/>
</dbReference>
<dbReference type="GO" id="GO:0032259">
    <property type="term" value="P:methylation"/>
    <property type="evidence" value="ECO:0007669"/>
    <property type="project" value="UniProtKB-KW"/>
</dbReference>
<dbReference type="AlphaFoldDB" id="A0A0R3TG75"/>
<dbReference type="GO" id="GO:0005737">
    <property type="term" value="C:cytoplasm"/>
    <property type="evidence" value="ECO:0007669"/>
    <property type="project" value="TreeGrafter"/>
</dbReference>
<evidence type="ECO:0000256" key="3">
    <source>
        <dbReference type="ARBA" id="ARBA00022691"/>
    </source>
</evidence>
<dbReference type="InterPro" id="IPR052097">
    <property type="entry name" value="SET-MYND_domain_protein"/>
</dbReference>
<dbReference type="Proteomes" id="UP000278807">
    <property type="component" value="Unassembled WGS sequence"/>
</dbReference>
<keyword evidence="1" id="KW-0489">Methyltransferase</keyword>
<dbReference type="OrthoDB" id="5945798at2759"/>
<evidence type="ECO:0000256" key="2">
    <source>
        <dbReference type="ARBA" id="ARBA00022679"/>
    </source>
</evidence>
<dbReference type="InterPro" id="IPR046341">
    <property type="entry name" value="SET_dom_sf"/>
</dbReference>
<evidence type="ECO:0000313" key="6">
    <source>
        <dbReference type="WBParaSite" id="HNAJ_0000606601-mRNA-1"/>
    </source>
</evidence>
<gene>
    <name evidence="4" type="ORF">HNAJ_LOCUS6062</name>
</gene>
<dbReference type="Gene3D" id="1.25.40.10">
    <property type="entry name" value="Tetratricopeptide repeat domain"/>
    <property type="match status" value="1"/>
</dbReference>
<dbReference type="STRING" id="102285.A0A0R3TG75"/>
<dbReference type="Gene3D" id="6.10.140.2220">
    <property type="match status" value="1"/>
</dbReference>
<reference evidence="4 5" key="2">
    <citation type="submission" date="2018-11" db="EMBL/GenBank/DDBJ databases">
        <authorList>
            <consortium name="Pathogen Informatics"/>
        </authorList>
    </citation>
    <scope>NUCLEOTIDE SEQUENCE [LARGE SCALE GENOMIC DNA]</scope>
</reference>
<keyword evidence="5" id="KW-1185">Reference proteome</keyword>
<organism evidence="6">
    <name type="scientific">Rodentolepis nana</name>
    <name type="common">Dwarf tapeworm</name>
    <name type="synonym">Hymenolepis nana</name>
    <dbReference type="NCBI Taxonomy" id="102285"/>
    <lineage>
        <taxon>Eukaryota</taxon>
        <taxon>Metazoa</taxon>
        <taxon>Spiralia</taxon>
        <taxon>Lophotrochozoa</taxon>
        <taxon>Platyhelminthes</taxon>
        <taxon>Cestoda</taxon>
        <taxon>Eucestoda</taxon>
        <taxon>Cyclophyllidea</taxon>
        <taxon>Hymenolepididae</taxon>
        <taxon>Rodentolepis</taxon>
    </lineage>
</organism>
<accession>A0A0R3TG75</accession>
<dbReference type="SUPFAM" id="SSF48452">
    <property type="entry name" value="TPR-like"/>
    <property type="match status" value="1"/>
</dbReference>
<name>A0A0R3TG75_RODNA</name>
<protein>
    <submittedName>
        <fullName evidence="6">SET and MYND domain-containing protein 4</fullName>
    </submittedName>
</protein>
<evidence type="ECO:0000256" key="1">
    <source>
        <dbReference type="ARBA" id="ARBA00022603"/>
    </source>
</evidence>
<proteinExistence type="predicted"/>
<dbReference type="InterPro" id="IPR011990">
    <property type="entry name" value="TPR-like_helical_dom_sf"/>
</dbReference>
<keyword evidence="2" id="KW-0808">Transferase</keyword>
<keyword evidence="3" id="KW-0949">S-adenosyl-L-methionine</keyword>
<dbReference type="Gene3D" id="2.170.270.10">
    <property type="entry name" value="SET domain"/>
    <property type="match status" value="1"/>
</dbReference>
<dbReference type="WBParaSite" id="HNAJ_0000606601-mRNA-1">
    <property type="protein sequence ID" value="HNAJ_0000606601-mRNA-1"/>
    <property type="gene ID" value="HNAJ_0000606601"/>
</dbReference>
<dbReference type="EMBL" id="UZAE01005966">
    <property type="protein sequence ID" value="VDO01922.1"/>
    <property type="molecule type" value="Genomic_DNA"/>
</dbReference>
<dbReference type="GO" id="GO:0042826">
    <property type="term" value="F:histone deacetylase binding"/>
    <property type="evidence" value="ECO:0007669"/>
    <property type="project" value="TreeGrafter"/>
</dbReference>
<dbReference type="GO" id="GO:0008168">
    <property type="term" value="F:methyltransferase activity"/>
    <property type="evidence" value="ECO:0007669"/>
    <property type="project" value="UniProtKB-KW"/>
</dbReference>
<reference evidence="6" key="1">
    <citation type="submission" date="2017-02" db="UniProtKB">
        <authorList>
            <consortium name="WormBaseParasite"/>
        </authorList>
    </citation>
    <scope>IDENTIFICATION</scope>
</reference>
<dbReference type="GO" id="GO:0005634">
    <property type="term" value="C:nucleus"/>
    <property type="evidence" value="ECO:0007669"/>
    <property type="project" value="TreeGrafter"/>
</dbReference>